<evidence type="ECO:0000313" key="5">
    <source>
        <dbReference type="Proteomes" id="UP001440984"/>
    </source>
</evidence>
<evidence type="ECO:0000313" key="4">
    <source>
        <dbReference type="EMBL" id="MEQ0562516.1"/>
    </source>
</evidence>
<gene>
    <name evidence="3" type="ORF">ABJI51_20940</name>
    <name evidence="4" type="ORF">ABJI51_25840</name>
</gene>
<keyword evidence="2" id="KW-0472">Membrane</keyword>
<dbReference type="RefSeq" id="WP_348952860.1">
    <property type="nucleotide sequence ID" value="NZ_JBDZYD010000007.1"/>
</dbReference>
<evidence type="ECO:0000256" key="1">
    <source>
        <dbReference type="SAM" id="MobiDB-lite"/>
    </source>
</evidence>
<name>A0ABV0LGY1_9PSEU</name>
<feature type="transmembrane region" description="Helical" evidence="2">
    <location>
        <begin position="42"/>
        <end position="64"/>
    </location>
</feature>
<proteinExistence type="predicted"/>
<accession>A0ABV0LGY1</accession>
<evidence type="ECO:0000256" key="2">
    <source>
        <dbReference type="SAM" id="Phobius"/>
    </source>
</evidence>
<dbReference type="EMBL" id="JBDZYD010000007">
    <property type="protein sequence ID" value="MEQ0561560.1"/>
    <property type="molecule type" value="Genomic_DNA"/>
</dbReference>
<reference evidence="3 5" key="1">
    <citation type="submission" date="2024-05" db="EMBL/GenBank/DDBJ databases">
        <authorList>
            <person name="Zhao H."/>
            <person name="Xu Y."/>
            <person name="Lin S."/>
            <person name="Spain J.C."/>
            <person name="Zhou N.-Y."/>
        </authorList>
    </citation>
    <scope>NUCLEOTIDE SEQUENCE [LARGE SCALE GENOMIC DNA]</scope>
    <source>
        <strain evidence="3 5">NEAU-NG30</strain>
    </source>
</reference>
<sequence length="265" mass="28231">MNEQTLAREFTAAVHPEPPLGFDPDEVVTRAGRRRRRRRNSLLTGAAVVAALAAVAITLTGPAAPAPVQPAGAQTVTPSDGHRWWPPGDIAQPTEARLRARAPEVADHLEAVLRTMVPPADQLRRRSNDSGRFGGVLPPSQVGVRTQEHGGPEDGGYFISVEVFVPAVPVTRFQPVQLCAELKKQISPETTCRYFEVGAGGARVVAETDTVDRANTRQHSISVTDFRADGTFVVATVFNSPGVEAPLPLTADQLTTVAGDPGLTL</sequence>
<keyword evidence="2" id="KW-0812">Transmembrane</keyword>
<comment type="caution">
    <text evidence="3">The sequence shown here is derived from an EMBL/GenBank/DDBJ whole genome shotgun (WGS) entry which is preliminary data.</text>
</comment>
<dbReference type="Proteomes" id="UP001440984">
    <property type="component" value="Unassembled WGS sequence"/>
</dbReference>
<evidence type="ECO:0000313" key="3">
    <source>
        <dbReference type="EMBL" id="MEQ0561560.1"/>
    </source>
</evidence>
<organism evidence="3 5">
    <name type="scientific">Amycolatopsis melonis</name>
    <dbReference type="NCBI Taxonomy" id="3156488"/>
    <lineage>
        <taxon>Bacteria</taxon>
        <taxon>Bacillati</taxon>
        <taxon>Actinomycetota</taxon>
        <taxon>Actinomycetes</taxon>
        <taxon>Pseudonocardiales</taxon>
        <taxon>Pseudonocardiaceae</taxon>
        <taxon>Amycolatopsis</taxon>
    </lineage>
</organism>
<feature type="region of interest" description="Disordered" evidence="1">
    <location>
        <begin position="66"/>
        <end position="85"/>
    </location>
</feature>
<dbReference type="EMBL" id="JBDZYD010000010">
    <property type="protein sequence ID" value="MEQ0562516.1"/>
    <property type="molecule type" value="Genomic_DNA"/>
</dbReference>
<keyword evidence="5" id="KW-1185">Reference proteome</keyword>
<keyword evidence="2" id="KW-1133">Transmembrane helix</keyword>
<feature type="region of interest" description="Disordered" evidence="1">
    <location>
        <begin position="123"/>
        <end position="142"/>
    </location>
</feature>
<protein>
    <submittedName>
        <fullName evidence="3">Uncharacterized protein</fullName>
    </submittedName>
</protein>